<dbReference type="Proteomes" id="UP000249886">
    <property type="component" value="Unassembled WGS sequence"/>
</dbReference>
<reference evidence="3 4" key="1">
    <citation type="submission" date="2018-06" db="EMBL/GenBank/DDBJ databases">
        <authorList>
            <consortium name="Pathogen Informatics"/>
            <person name="Doyle S."/>
        </authorList>
    </citation>
    <scope>NUCLEOTIDE SEQUENCE [LARGE SCALE GENOMIC DNA]</scope>
    <source>
        <strain evidence="3 4">NCTC10254</strain>
    </source>
</reference>
<dbReference type="EMBL" id="UARK01000004">
    <property type="protein sequence ID" value="SPW28127.1"/>
    <property type="molecule type" value="Genomic_DNA"/>
</dbReference>
<dbReference type="RefSeq" id="WP_005526089.1">
    <property type="nucleotide sequence ID" value="NZ_CAUUEQ010000029.1"/>
</dbReference>
<proteinExistence type="predicted"/>
<evidence type="ECO:0000256" key="1">
    <source>
        <dbReference type="SAM" id="MobiDB-lite"/>
    </source>
</evidence>
<name>A0A6H9XIB5_9CORY</name>
<accession>A0A6H9XIB5</accession>
<evidence type="ECO:0000256" key="2">
    <source>
        <dbReference type="SAM" id="Phobius"/>
    </source>
</evidence>
<dbReference type="PROSITE" id="PS51257">
    <property type="entry name" value="PROKAR_LIPOPROTEIN"/>
    <property type="match status" value="1"/>
</dbReference>
<dbReference type="AlphaFoldDB" id="A0A6H9XIB5"/>
<dbReference type="GeneID" id="84574405"/>
<evidence type="ECO:0000313" key="3">
    <source>
        <dbReference type="EMBL" id="SPW28127.1"/>
    </source>
</evidence>
<gene>
    <name evidence="3" type="ORF">NCTC10254_01153</name>
</gene>
<feature type="transmembrane region" description="Helical" evidence="2">
    <location>
        <begin position="6"/>
        <end position="27"/>
    </location>
</feature>
<organism evidence="3 4">
    <name type="scientific">Corynebacterium matruchotii</name>
    <dbReference type="NCBI Taxonomy" id="43768"/>
    <lineage>
        <taxon>Bacteria</taxon>
        <taxon>Bacillati</taxon>
        <taxon>Actinomycetota</taxon>
        <taxon>Actinomycetes</taxon>
        <taxon>Mycobacteriales</taxon>
        <taxon>Corynebacteriaceae</taxon>
        <taxon>Corynebacterium</taxon>
    </lineage>
</organism>
<keyword evidence="2" id="KW-0812">Transmembrane</keyword>
<evidence type="ECO:0000313" key="4">
    <source>
        <dbReference type="Proteomes" id="UP000249886"/>
    </source>
</evidence>
<comment type="caution">
    <text evidence="3">The sequence shown here is derived from an EMBL/GenBank/DDBJ whole genome shotgun (WGS) entry which is preliminary data.</text>
</comment>
<sequence>MFRLASRIIVVGSIILVLVLVVGGCVLEELQWQQMMHPNWPKQETAGAEVDRAVGAAVDRYEAVLDAQWGDADCVVERCPKSSKSLPGMPRDRAEFTKEERFNLERKAHYLSREPVSSTDLYSVVETDAGVEAIVYVTVAKCDGSEVSVATDPHRMMLAPSTSRVGEYVVMEDAILTKEESPKYPETFSPLYSGRKGEEPDCS</sequence>
<keyword evidence="2" id="KW-1133">Transmembrane helix</keyword>
<feature type="region of interest" description="Disordered" evidence="1">
    <location>
        <begin position="181"/>
        <end position="203"/>
    </location>
</feature>
<keyword evidence="2" id="KW-0472">Membrane</keyword>
<protein>
    <submittedName>
        <fullName evidence="3">Uncharacterized protein</fullName>
    </submittedName>
</protein>